<protein>
    <submittedName>
        <fullName evidence="1">Uncharacterized protein</fullName>
    </submittedName>
</protein>
<name>A0A8T1WXV0_9STRA</name>
<comment type="caution">
    <text evidence="1">The sequence shown here is derived from an EMBL/GenBank/DDBJ whole genome shotgun (WGS) entry which is preliminary data.</text>
</comment>
<dbReference type="AlphaFoldDB" id="A0A8T1WXV0"/>
<evidence type="ECO:0000313" key="1">
    <source>
        <dbReference type="EMBL" id="KAG7396390.1"/>
    </source>
</evidence>
<sequence length="178" mass="19546">MSGSYVDASALEAYEKHGGQEFEVAEVVLGSPTEVFDAWLQDLWIAGGERVKEGVGRGLVGYVRRVPLGVEEEILSVGLPQTPTEDEINGSRIPSICYRVCKFGPFPLKSHLALVRFVGTATPAKDTPETLVCWTVKTEMSSMCNWLHCGGFVRLILRTALKSFLRSLAKKSLERAAE</sequence>
<dbReference type="OrthoDB" id="90036at2759"/>
<organism evidence="1 2">
    <name type="scientific">Phytophthora boehmeriae</name>
    <dbReference type="NCBI Taxonomy" id="109152"/>
    <lineage>
        <taxon>Eukaryota</taxon>
        <taxon>Sar</taxon>
        <taxon>Stramenopiles</taxon>
        <taxon>Oomycota</taxon>
        <taxon>Peronosporomycetes</taxon>
        <taxon>Peronosporales</taxon>
        <taxon>Peronosporaceae</taxon>
        <taxon>Phytophthora</taxon>
    </lineage>
</organism>
<evidence type="ECO:0000313" key="2">
    <source>
        <dbReference type="Proteomes" id="UP000693981"/>
    </source>
</evidence>
<reference evidence="1" key="1">
    <citation type="submission" date="2021-02" db="EMBL/GenBank/DDBJ databases">
        <authorList>
            <person name="Palmer J.M."/>
        </authorList>
    </citation>
    <scope>NUCLEOTIDE SEQUENCE</scope>
    <source>
        <strain evidence="1">SCRP23</strain>
    </source>
</reference>
<dbReference type="Proteomes" id="UP000693981">
    <property type="component" value="Unassembled WGS sequence"/>
</dbReference>
<proteinExistence type="predicted"/>
<gene>
    <name evidence="1" type="ORF">PHYBOEH_002310</name>
</gene>
<dbReference type="EMBL" id="JAGDFL010000157">
    <property type="protein sequence ID" value="KAG7396390.1"/>
    <property type="molecule type" value="Genomic_DNA"/>
</dbReference>
<accession>A0A8T1WXV0</accession>
<keyword evidence="2" id="KW-1185">Reference proteome</keyword>